<dbReference type="EMBL" id="LAZR01002138">
    <property type="protein sequence ID" value="KKN33951.1"/>
    <property type="molecule type" value="Genomic_DNA"/>
</dbReference>
<gene>
    <name evidence="1" type="ORF">LCGC14_0798690</name>
</gene>
<organism evidence="1">
    <name type="scientific">marine sediment metagenome</name>
    <dbReference type="NCBI Taxonomy" id="412755"/>
    <lineage>
        <taxon>unclassified sequences</taxon>
        <taxon>metagenomes</taxon>
        <taxon>ecological metagenomes</taxon>
    </lineage>
</organism>
<reference evidence="1" key="1">
    <citation type="journal article" date="2015" name="Nature">
        <title>Complex archaea that bridge the gap between prokaryotes and eukaryotes.</title>
        <authorList>
            <person name="Spang A."/>
            <person name="Saw J.H."/>
            <person name="Jorgensen S.L."/>
            <person name="Zaremba-Niedzwiedzka K."/>
            <person name="Martijn J."/>
            <person name="Lind A.E."/>
            <person name="van Eijk R."/>
            <person name="Schleper C."/>
            <person name="Guy L."/>
            <person name="Ettema T.J."/>
        </authorList>
    </citation>
    <scope>NUCLEOTIDE SEQUENCE</scope>
</reference>
<sequence length="89" mass="9625">MPYEKREKAEFSVRWFTLFRKLNSVLLGCAQKDGLAPIGCAGAALAASARCAVAGDLLRKEFIELAGTMFDVAHEDIHAQLAAALKDSE</sequence>
<comment type="caution">
    <text evidence="1">The sequence shown here is derived from an EMBL/GenBank/DDBJ whole genome shotgun (WGS) entry which is preliminary data.</text>
</comment>
<proteinExistence type="predicted"/>
<protein>
    <submittedName>
        <fullName evidence="1">Uncharacterized protein</fullName>
    </submittedName>
</protein>
<evidence type="ECO:0000313" key="1">
    <source>
        <dbReference type="EMBL" id="KKN33951.1"/>
    </source>
</evidence>
<accession>A0A0F9SAD1</accession>
<name>A0A0F9SAD1_9ZZZZ</name>
<dbReference type="AlphaFoldDB" id="A0A0F9SAD1"/>